<feature type="transmembrane region" description="Helical" evidence="1">
    <location>
        <begin position="18"/>
        <end position="42"/>
    </location>
</feature>
<keyword evidence="1" id="KW-0472">Membrane</keyword>
<dbReference type="InterPro" id="IPR029365">
    <property type="entry name" value="TMEM238"/>
</dbReference>
<comment type="caution">
    <text evidence="2">The sequence shown here is derived from an EMBL/GenBank/DDBJ whole genome shotgun (WGS) entry which is preliminary data.</text>
</comment>
<evidence type="ECO:0000313" key="3">
    <source>
        <dbReference type="Proteomes" id="UP000549499"/>
    </source>
</evidence>
<accession>A0A7K5HPK8</accession>
<feature type="transmembrane region" description="Helical" evidence="1">
    <location>
        <begin position="48"/>
        <end position="70"/>
    </location>
</feature>
<dbReference type="Pfam" id="PF15125">
    <property type="entry name" value="TMEM238"/>
    <property type="match status" value="1"/>
</dbReference>
<reference evidence="2 3" key="1">
    <citation type="submission" date="2019-09" db="EMBL/GenBank/DDBJ databases">
        <title>Bird 10,000 Genomes (B10K) Project - Family phase.</title>
        <authorList>
            <person name="Zhang G."/>
        </authorList>
    </citation>
    <scope>NUCLEOTIDE SEQUENCE [LARGE SCALE GENOMIC DNA]</scope>
    <source>
        <strain evidence="2">B10K-DU-003-44</strain>
        <tissue evidence="2">Muscle</tissue>
    </source>
</reference>
<dbReference type="AlphaFoldDB" id="A0A7K5HPK8"/>
<dbReference type="PANTHER" id="PTHR28613">
    <property type="entry name" value="SI:CH211-232M10.4-RELATED"/>
    <property type="match status" value="1"/>
</dbReference>
<keyword evidence="1" id="KW-0812">Transmembrane</keyword>
<name>A0A7K5HPK8_CROSL</name>
<evidence type="ECO:0000256" key="1">
    <source>
        <dbReference type="SAM" id="Phobius"/>
    </source>
</evidence>
<sequence>FLLGASTMALFKFIGRCAVIFLLAVVCDVIGLIILFLGIFAPLSSWDFFVYLGALLLAFSLLFWIFWYTFNIEVPYKELGF</sequence>
<evidence type="ECO:0000313" key="2">
    <source>
        <dbReference type="EMBL" id="NWS71237.1"/>
    </source>
</evidence>
<feature type="non-terminal residue" evidence="2">
    <location>
        <position position="1"/>
    </location>
</feature>
<organism evidence="2 3">
    <name type="scientific">Crotophaga sulcirostris</name>
    <name type="common">Groove-billed ani</name>
    <dbReference type="NCBI Taxonomy" id="33598"/>
    <lineage>
        <taxon>Eukaryota</taxon>
        <taxon>Metazoa</taxon>
        <taxon>Chordata</taxon>
        <taxon>Craniata</taxon>
        <taxon>Vertebrata</taxon>
        <taxon>Euteleostomi</taxon>
        <taxon>Archelosauria</taxon>
        <taxon>Archosauria</taxon>
        <taxon>Dinosauria</taxon>
        <taxon>Saurischia</taxon>
        <taxon>Theropoda</taxon>
        <taxon>Coelurosauria</taxon>
        <taxon>Aves</taxon>
        <taxon>Neognathae</taxon>
        <taxon>Neoaves</taxon>
        <taxon>Otidimorphae</taxon>
        <taxon>Cuculiformes</taxon>
        <taxon>Crotophagidae</taxon>
        <taxon>Crotophaga</taxon>
    </lineage>
</organism>
<dbReference type="Proteomes" id="UP000549499">
    <property type="component" value="Unassembled WGS sequence"/>
</dbReference>
<gene>
    <name evidence="2" type="primary">Tmem238</name>
    <name evidence="2" type="ORF">CROSUL_R14692</name>
</gene>
<protein>
    <submittedName>
        <fullName evidence="2">TM238 protein</fullName>
    </submittedName>
</protein>
<feature type="non-terminal residue" evidence="2">
    <location>
        <position position="81"/>
    </location>
</feature>
<keyword evidence="3" id="KW-1185">Reference proteome</keyword>
<proteinExistence type="predicted"/>
<dbReference type="EMBL" id="VYZB01000214">
    <property type="protein sequence ID" value="NWS71237.1"/>
    <property type="molecule type" value="Genomic_DNA"/>
</dbReference>
<dbReference type="PANTHER" id="PTHR28613:SF2">
    <property type="entry name" value="TRANSMEMBRANE PROTEIN 238-LIKE"/>
    <property type="match status" value="1"/>
</dbReference>
<keyword evidence="1" id="KW-1133">Transmembrane helix</keyword>